<dbReference type="EMBL" id="DVMX01000143">
    <property type="protein sequence ID" value="HIU42392.1"/>
    <property type="molecule type" value="Genomic_DNA"/>
</dbReference>
<proteinExistence type="predicted"/>
<evidence type="ECO:0000259" key="1">
    <source>
        <dbReference type="Pfam" id="PF04865"/>
    </source>
</evidence>
<dbReference type="InterPro" id="IPR006949">
    <property type="entry name" value="Barrel_Baseplate_J-like"/>
</dbReference>
<organism evidence="2 3">
    <name type="scientific">Candidatus Egerieicola faecale</name>
    <dbReference type="NCBI Taxonomy" id="2840774"/>
    <lineage>
        <taxon>Bacteria</taxon>
        <taxon>Bacillati</taxon>
        <taxon>Bacillota</taxon>
        <taxon>Clostridia</taxon>
        <taxon>Eubacteriales</taxon>
        <taxon>Oscillospiraceae</taxon>
        <taxon>Oscillospiraceae incertae sedis</taxon>
        <taxon>Candidatus Egerieicola</taxon>
    </lineage>
</organism>
<evidence type="ECO:0000313" key="3">
    <source>
        <dbReference type="Proteomes" id="UP000824082"/>
    </source>
</evidence>
<dbReference type="PANTHER" id="PTHR37829">
    <property type="entry name" value="PHAGE-LIKE ELEMENT PBSX PROTEIN XKDT"/>
    <property type="match status" value="1"/>
</dbReference>
<name>A0A9D1IS63_9FIRM</name>
<dbReference type="InterPro" id="IPR052399">
    <property type="entry name" value="Phage_Baseplate_Assmbl_Protein"/>
</dbReference>
<reference evidence="2" key="1">
    <citation type="submission" date="2020-10" db="EMBL/GenBank/DDBJ databases">
        <authorList>
            <person name="Gilroy R."/>
        </authorList>
    </citation>
    <scope>NUCLEOTIDE SEQUENCE</scope>
    <source>
        <strain evidence="2">4509</strain>
    </source>
</reference>
<gene>
    <name evidence="2" type="ORF">IAD19_07550</name>
</gene>
<sequence length="352" mass="37304">MDFDTLYQSMAQSYEDSTGYPVNPDSDLGIRMQVLAGELLGCYGELEQAQLQMFPQTATGSWLDLHGQARGLTRTQESKAAGSVSFYRATAATSDIVIPQGTVVGTSNGSGACWVTTQDGVLLQGERSVLVEVECTVAGNQGNAAMSQVDTLISALPGISYVSNPEAITGGSRAEDDESFRRRILSSFLDPATGVNLAGLEQEAMQEVGMHSAKAKYIGLGMVDIYVSSYDRTSNLALVSRVQQRLNAVRPLGLNLVSAAAEVVSLNLSVRLYTNGTQSSDQLISDAKEFLEAAVKELGVGESFNPYVVGGRLCSALSGVAGVEFLSPTGRQTPEDNQIYSPGTLTVTVSQQ</sequence>
<dbReference type="Proteomes" id="UP000824082">
    <property type="component" value="Unassembled WGS sequence"/>
</dbReference>
<dbReference type="AlphaFoldDB" id="A0A9D1IS63"/>
<dbReference type="PANTHER" id="PTHR37829:SF3">
    <property type="entry name" value="PROTEIN JAYE-RELATED"/>
    <property type="match status" value="1"/>
</dbReference>
<accession>A0A9D1IS63</accession>
<feature type="domain" description="Baseplate protein J-like barrel" evidence="1">
    <location>
        <begin position="84"/>
        <end position="171"/>
    </location>
</feature>
<evidence type="ECO:0000313" key="2">
    <source>
        <dbReference type="EMBL" id="HIU42392.1"/>
    </source>
</evidence>
<protein>
    <submittedName>
        <fullName evidence="2">Baseplate J/gp47 family protein</fullName>
    </submittedName>
</protein>
<comment type="caution">
    <text evidence="2">The sequence shown here is derived from an EMBL/GenBank/DDBJ whole genome shotgun (WGS) entry which is preliminary data.</text>
</comment>
<reference evidence="2" key="2">
    <citation type="journal article" date="2021" name="PeerJ">
        <title>Extensive microbial diversity within the chicken gut microbiome revealed by metagenomics and culture.</title>
        <authorList>
            <person name="Gilroy R."/>
            <person name="Ravi A."/>
            <person name="Getino M."/>
            <person name="Pursley I."/>
            <person name="Horton D.L."/>
            <person name="Alikhan N.F."/>
            <person name="Baker D."/>
            <person name="Gharbi K."/>
            <person name="Hall N."/>
            <person name="Watson M."/>
            <person name="Adriaenssens E.M."/>
            <person name="Foster-Nyarko E."/>
            <person name="Jarju S."/>
            <person name="Secka A."/>
            <person name="Antonio M."/>
            <person name="Oren A."/>
            <person name="Chaudhuri R.R."/>
            <person name="La Ragione R."/>
            <person name="Hildebrand F."/>
            <person name="Pallen M.J."/>
        </authorList>
    </citation>
    <scope>NUCLEOTIDE SEQUENCE</scope>
    <source>
        <strain evidence="2">4509</strain>
    </source>
</reference>
<dbReference type="Pfam" id="PF04865">
    <property type="entry name" value="Baseplate_J"/>
    <property type="match status" value="1"/>
</dbReference>